<dbReference type="InterPro" id="IPR038716">
    <property type="entry name" value="P1/P2_N_sf"/>
</dbReference>
<comment type="similarity">
    <text evidence="1">Belongs to the eukaryotic ribosomal protein P1/P2 family.</text>
</comment>
<dbReference type="EMBL" id="GIBP01011002">
    <property type="protein sequence ID" value="NDV39971.1"/>
    <property type="molecule type" value="Transcribed_RNA"/>
</dbReference>
<evidence type="ECO:0000256" key="3">
    <source>
        <dbReference type="ARBA" id="ARBA00023274"/>
    </source>
</evidence>
<dbReference type="GO" id="GO:0022625">
    <property type="term" value="C:cytosolic large ribosomal subunit"/>
    <property type="evidence" value="ECO:0007669"/>
    <property type="project" value="InterPro"/>
</dbReference>
<dbReference type="InterPro" id="IPR044076">
    <property type="entry name" value="Ribosomal_P2"/>
</dbReference>
<protein>
    <recommendedName>
        <fullName evidence="6">60S acidic ribosomal protein P2</fullName>
    </recommendedName>
</protein>
<dbReference type="PANTHER" id="PTHR21141">
    <property type="entry name" value="60S ACIDIC RIBOSOMAL PROTEIN FAMILY MEMBER"/>
    <property type="match status" value="1"/>
</dbReference>
<evidence type="ECO:0000256" key="2">
    <source>
        <dbReference type="ARBA" id="ARBA00022980"/>
    </source>
</evidence>
<evidence type="ECO:0000313" key="5">
    <source>
        <dbReference type="EMBL" id="NDV39971.1"/>
    </source>
</evidence>
<dbReference type="Pfam" id="PF00428">
    <property type="entry name" value="Ribosomal_60s"/>
    <property type="match status" value="1"/>
</dbReference>
<dbReference type="PANTHER" id="PTHR21141:SF5">
    <property type="entry name" value="LARGE RIBOSOMAL SUBUNIT PROTEIN P2"/>
    <property type="match status" value="1"/>
</dbReference>
<dbReference type="AlphaFoldDB" id="A0A6B2LTA0"/>
<feature type="compositionally biased region" description="Low complexity" evidence="4">
    <location>
        <begin position="73"/>
        <end position="89"/>
    </location>
</feature>
<dbReference type="CDD" id="cd05833">
    <property type="entry name" value="Ribosomal_P2"/>
    <property type="match status" value="1"/>
</dbReference>
<accession>A0A6B2LTA0</accession>
<name>A0A6B2LTA0_9EUKA</name>
<proteinExistence type="inferred from homology"/>
<dbReference type="GO" id="GO:0003735">
    <property type="term" value="F:structural constituent of ribosome"/>
    <property type="evidence" value="ECO:0007669"/>
    <property type="project" value="InterPro"/>
</dbReference>
<feature type="compositionally biased region" description="Basic and acidic residues" evidence="4">
    <location>
        <begin position="90"/>
        <end position="102"/>
    </location>
</feature>
<organism evidence="5">
    <name type="scientific">Arcella intermedia</name>
    <dbReference type="NCBI Taxonomy" id="1963864"/>
    <lineage>
        <taxon>Eukaryota</taxon>
        <taxon>Amoebozoa</taxon>
        <taxon>Tubulinea</taxon>
        <taxon>Elardia</taxon>
        <taxon>Arcellinida</taxon>
        <taxon>Sphaerothecina</taxon>
        <taxon>Arcellidae</taxon>
        <taxon>Arcella</taxon>
    </lineage>
</organism>
<dbReference type="InterPro" id="IPR027534">
    <property type="entry name" value="Ribosomal_P1/P2"/>
</dbReference>
<dbReference type="Gene3D" id="1.10.10.1410">
    <property type="match status" value="1"/>
</dbReference>
<evidence type="ECO:0000256" key="1">
    <source>
        <dbReference type="ARBA" id="ARBA00005436"/>
    </source>
</evidence>
<evidence type="ECO:0008006" key="6">
    <source>
        <dbReference type="Google" id="ProtNLM"/>
    </source>
</evidence>
<reference evidence="5" key="1">
    <citation type="journal article" date="2020" name="J. Eukaryot. Microbiol.">
        <title>De novo Sequencing, Assembly and Annotation of the Transcriptome for the Free-Living Testate Amoeba Arcella intermedia.</title>
        <authorList>
            <person name="Ribeiro G.M."/>
            <person name="Porfirio-Sousa A.L."/>
            <person name="Maurer-Alcala X.X."/>
            <person name="Katz L.A."/>
            <person name="Lahr D.J.G."/>
        </authorList>
    </citation>
    <scope>NUCLEOTIDE SEQUENCE</scope>
</reference>
<evidence type="ECO:0000256" key="4">
    <source>
        <dbReference type="SAM" id="MobiDB-lite"/>
    </source>
</evidence>
<keyword evidence="3" id="KW-0687">Ribonucleoprotein</keyword>
<sequence>MRHVAAYLLAVLGGNHNPSADDIKNILDSVGVEAETEKVDKLLNELSGKTLAEVLAAGRAKISSVPSGGSGGARAAAPSGGAAAAPAGGAKEEKKEEEKKEATEEDEGLGFDLFG</sequence>
<keyword evidence="2" id="KW-0689">Ribosomal protein</keyword>
<feature type="region of interest" description="Disordered" evidence="4">
    <location>
        <begin position="62"/>
        <end position="115"/>
    </location>
</feature>
<dbReference type="FunFam" id="1.10.10.1410:FF:000002">
    <property type="entry name" value="60S acidic ribosomal protein P2"/>
    <property type="match status" value="1"/>
</dbReference>
<dbReference type="GO" id="GO:0002182">
    <property type="term" value="P:cytoplasmic translational elongation"/>
    <property type="evidence" value="ECO:0007669"/>
    <property type="project" value="InterPro"/>
</dbReference>
<dbReference type="HAMAP" id="MF_01478">
    <property type="entry name" value="Ribosomal_L12_arch"/>
    <property type="match status" value="1"/>
</dbReference>